<dbReference type="AlphaFoldDB" id="A0A0S4KVW8"/>
<proteinExistence type="predicted"/>
<dbReference type="InterPro" id="IPR041459">
    <property type="entry name" value="MPTase-PolyVal"/>
</dbReference>
<name>A0A0S4KVW8_9BACT</name>
<feature type="domain" description="Polyvalent protein metallopeptidase" evidence="2">
    <location>
        <begin position="206"/>
        <end position="333"/>
    </location>
</feature>
<dbReference type="EMBL" id="LN885086">
    <property type="protein sequence ID" value="CUQ67967.1"/>
    <property type="molecule type" value="Genomic_DNA"/>
</dbReference>
<dbReference type="STRING" id="1715989.NITINOP_2995"/>
<evidence type="ECO:0000313" key="4">
    <source>
        <dbReference type="Proteomes" id="UP000066284"/>
    </source>
</evidence>
<organism evidence="3 4">
    <name type="scientific">Candidatus Nitrospira inopinata</name>
    <dbReference type="NCBI Taxonomy" id="1715989"/>
    <lineage>
        <taxon>Bacteria</taxon>
        <taxon>Pseudomonadati</taxon>
        <taxon>Nitrospirota</taxon>
        <taxon>Nitrospiria</taxon>
        <taxon>Nitrospirales</taxon>
        <taxon>Nitrospiraceae</taxon>
        <taxon>Nitrospira</taxon>
    </lineage>
</organism>
<feature type="domain" description="N-terminal" evidence="1">
    <location>
        <begin position="58"/>
        <end position="179"/>
    </location>
</feature>
<dbReference type="Pfam" id="PF08401">
    <property type="entry name" value="ArdcN"/>
    <property type="match status" value="1"/>
</dbReference>
<keyword evidence="4" id="KW-1185">Reference proteome</keyword>
<dbReference type="Proteomes" id="UP000066284">
    <property type="component" value="Chromosome 1"/>
</dbReference>
<dbReference type="Pfam" id="PF18818">
    <property type="entry name" value="MPTase-PolyVal"/>
    <property type="match status" value="1"/>
</dbReference>
<dbReference type="PIRSF" id="PIRSF037112">
    <property type="entry name" value="Antirestriction_ArdC"/>
    <property type="match status" value="1"/>
</dbReference>
<evidence type="ECO:0000259" key="2">
    <source>
        <dbReference type="Pfam" id="PF18818"/>
    </source>
</evidence>
<gene>
    <name evidence="3" type="ORF">NITINOP_2995</name>
</gene>
<evidence type="ECO:0008006" key="5">
    <source>
        <dbReference type="Google" id="ProtNLM"/>
    </source>
</evidence>
<dbReference type="InterPro" id="IPR013610">
    <property type="entry name" value="ArdC_N"/>
</dbReference>
<accession>A0A0S4KVW8</accession>
<sequence>MQIGPSGTPAVQLAPSSFSPAGLSWLSSFRERANINIEKEDIMNTSTGNHHKDGITRQDVYTRVTDRIVADLERGVRTWVKPWNAEHAAGKITRPLRHNGVPYSGINILMLWSAAVAGGFAAPIWMTFKQALELNAHVRKGEKGSLVVYANSITRKETDGETGEEIDREIHFMKGYTVFNVEQVEGLPAHYYVKPEPRFSPIQRIEHAETFFGSLQADIRRGGTRAYYAQEPDYIQMPPFEAFTDAGSYYATLAHESTHWTKHPSRLAREFGRKKWGDEGYAEEELVAELGAAFLCADLELSLTPREDHASYIAHWLTVLKNDKCAIFRAAAHAQRAADFLHRQQQPVQR</sequence>
<protein>
    <recommendedName>
        <fullName evidence="5">Antirestriction protein</fullName>
    </recommendedName>
</protein>
<dbReference type="GO" id="GO:0003697">
    <property type="term" value="F:single-stranded DNA binding"/>
    <property type="evidence" value="ECO:0007669"/>
    <property type="project" value="InterPro"/>
</dbReference>
<reference evidence="4" key="1">
    <citation type="submission" date="2015-09" db="EMBL/GenBank/DDBJ databases">
        <authorList>
            <person name="Daims H."/>
        </authorList>
    </citation>
    <scope>NUCLEOTIDE SEQUENCE [LARGE SCALE GENOMIC DNA]</scope>
</reference>
<dbReference type="KEGG" id="nio:NITINOP_2995"/>
<evidence type="ECO:0000313" key="3">
    <source>
        <dbReference type="EMBL" id="CUQ67967.1"/>
    </source>
</evidence>
<dbReference type="InterPro" id="IPR017113">
    <property type="entry name" value="Antirestriction_ArdC"/>
</dbReference>
<evidence type="ECO:0000259" key="1">
    <source>
        <dbReference type="Pfam" id="PF08401"/>
    </source>
</evidence>